<protein>
    <submittedName>
        <fullName evidence="1">Uncharacterized protein</fullName>
    </submittedName>
</protein>
<sequence>MILSPFKENSGKISWVVGLMGVLNYGDPPSQSTGPEGNLLLARELRYEAVPSLRRAPYPSFLVLESAWSKLRFVPNPGTLVAPKAFPNVPHHPNTPHINPG</sequence>
<dbReference type="Gramene" id="MELO3C035127.2.1">
    <property type="protein sequence ID" value="MELO3C035127.2.1"/>
    <property type="gene ID" value="MELO3C035127.2"/>
</dbReference>
<accession>A0A9I9EKT0</accession>
<name>A0A9I9EKT0_CUCME</name>
<dbReference type="EnsemblPlants" id="MELO3C035127.2.1">
    <property type="protein sequence ID" value="MELO3C035127.2.1"/>
    <property type="gene ID" value="MELO3C035127.2"/>
</dbReference>
<proteinExistence type="predicted"/>
<reference evidence="1" key="1">
    <citation type="submission" date="2023-03" db="UniProtKB">
        <authorList>
            <consortium name="EnsemblPlants"/>
        </authorList>
    </citation>
    <scope>IDENTIFICATION</scope>
</reference>
<dbReference type="AlphaFoldDB" id="A0A9I9EKT0"/>
<organism evidence="1">
    <name type="scientific">Cucumis melo</name>
    <name type="common">Muskmelon</name>
    <dbReference type="NCBI Taxonomy" id="3656"/>
    <lineage>
        <taxon>Eukaryota</taxon>
        <taxon>Viridiplantae</taxon>
        <taxon>Streptophyta</taxon>
        <taxon>Embryophyta</taxon>
        <taxon>Tracheophyta</taxon>
        <taxon>Spermatophyta</taxon>
        <taxon>Magnoliopsida</taxon>
        <taxon>eudicotyledons</taxon>
        <taxon>Gunneridae</taxon>
        <taxon>Pentapetalae</taxon>
        <taxon>rosids</taxon>
        <taxon>fabids</taxon>
        <taxon>Cucurbitales</taxon>
        <taxon>Cucurbitaceae</taxon>
        <taxon>Benincaseae</taxon>
        <taxon>Cucumis</taxon>
    </lineage>
</organism>
<evidence type="ECO:0000313" key="1">
    <source>
        <dbReference type="EnsemblPlants" id="MELO3C035127.2.1"/>
    </source>
</evidence>